<dbReference type="SUPFAM" id="SSF53335">
    <property type="entry name" value="S-adenosyl-L-methionine-dependent methyltransferases"/>
    <property type="match status" value="1"/>
</dbReference>
<organism evidence="2 3">
    <name type="scientific">Ditylenchus dipsaci</name>
    <dbReference type="NCBI Taxonomy" id="166011"/>
    <lineage>
        <taxon>Eukaryota</taxon>
        <taxon>Metazoa</taxon>
        <taxon>Ecdysozoa</taxon>
        <taxon>Nematoda</taxon>
        <taxon>Chromadorea</taxon>
        <taxon>Rhabditida</taxon>
        <taxon>Tylenchina</taxon>
        <taxon>Tylenchomorpha</taxon>
        <taxon>Sphaerularioidea</taxon>
        <taxon>Anguinidae</taxon>
        <taxon>Anguininae</taxon>
        <taxon>Ditylenchus</taxon>
    </lineage>
</organism>
<sequence>MTSQLLDNLKGIEIGGSAANPFGLNVLNVDLSDDNKVYKEYQILHAGKFTKVDTVASGDKLPFSDASQGFVISSHIIEHFYDPIKAIKNGLRVVQPGGYVYIIAPTRENI</sequence>
<evidence type="ECO:0000259" key="1">
    <source>
        <dbReference type="Pfam" id="PF08241"/>
    </source>
</evidence>
<dbReference type="WBParaSite" id="jg7941">
    <property type="protein sequence ID" value="jg7941"/>
    <property type="gene ID" value="jg7941"/>
</dbReference>
<evidence type="ECO:0000313" key="3">
    <source>
        <dbReference type="WBParaSite" id="jg7941"/>
    </source>
</evidence>
<keyword evidence="2" id="KW-1185">Reference proteome</keyword>
<protein>
    <submittedName>
        <fullName evidence="3">Methyltransferase type 11 domain-containing protein</fullName>
    </submittedName>
</protein>
<proteinExistence type="predicted"/>
<reference evidence="3" key="1">
    <citation type="submission" date="2022-11" db="UniProtKB">
        <authorList>
            <consortium name="WormBaseParasite"/>
        </authorList>
    </citation>
    <scope>IDENTIFICATION</scope>
</reference>
<dbReference type="Proteomes" id="UP000887574">
    <property type="component" value="Unplaced"/>
</dbReference>
<evidence type="ECO:0000313" key="2">
    <source>
        <dbReference type="Proteomes" id="UP000887574"/>
    </source>
</evidence>
<dbReference type="Gene3D" id="3.40.50.150">
    <property type="entry name" value="Vaccinia Virus protein VP39"/>
    <property type="match status" value="1"/>
</dbReference>
<name>A0A915EP80_9BILA</name>
<dbReference type="InterPro" id="IPR029063">
    <property type="entry name" value="SAM-dependent_MTases_sf"/>
</dbReference>
<dbReference type="AlphaFoldDB" id="A0A915EP80"/>
<dbReference type="Pfam" id="PF08241">
    <property type="entry name" value="Methyltransf_11"/>
    <property type="match status" value="1"/>
</dbReference>
<dbReference type="InterPro" id="IPR013216">
    <property type="entry name" value="Methyltransf_11"/>
</dbReference>
<feature type="domain" description="Methyltransferase type 11" evidence="1">
    <location>
        <begin position="22"/>
        <end position="102"/>
    </location>
</feature>
<dbReference type="GO" id="GO:0008757">
    <property type="term" value="F:S-adenosylmethionine-dependent methyltransferase activity"/>
    <property type="evidence" value="ECO:0007669"/>
    <property type="project" value="InterPro"/>
</dbReference>
<accession>A0A915EP80</accession>